<organism evidence="1">
    <name type="scientific">viral metagenome</name>
    <dbReference type="NCBI Taxonomy" id="1070528"/>
    <lineage>
        <taxon>unclassified sequences</taxon>
        <taxon>metagenomes</taxon>
        <taxon>organismal metagenomes</taxon>
    </lineage>
</organism>
<evidence type="ECO:0000313" key="1">
    <source>
        <dbReference type="EMBL" id="QHU34855.1"/>
    </source>
</evidence>
<name>A0A6C0LXU0_9ZZZZ</name>
<sequence length="302" mass="35218">MKLDCVLTAVNDNPLYIEFIPIFIKTWNKLYPGVDVKIILISKKIPDEYMLYKDNIILFEPIDNVLTSFTSQLIRLLYPCILNYENGVMITDMDILPMNKTYYTEYIKDIDNSKFIYYRGDICGEDKQLAMCYNVCTPNVWKDIFNIHSVEDIKILIKSISDNNIIREGHGNIGWDIDQRFLYLRVMEWKNNPNDVVFLFDKDTKYCRLSRHDFTMSKINNVIINNMVFLVDGINATKLVDGINATKLVDGINATKLVDGINAAKKDIKNAISEGYFSDYHCYRPMSMYYDINNEIYNLLPD</sequence>
<dbReference type="EMBL" id="MN740581">
    <property type="protein sequence ID" value="QHU34855.1"/>
    <property type="molecule type" value="Genomic_DNA"/>
</dbReference>
<proteinExistence type="predicted"/>
<protein>
    <recommendedName>
        <fullName evidence="2">Nucleotide-diphospho-sugar transferase domain-containing protein</fullName>
    </recommendedName>
</protein>
<reference evidence="1" key="1">
    <citation type="journal article" date="2020" name="Nature">
        <title>Giant virus diversity and host interactions through global metagenomics.</title>
        <authorList>
            <person name="Schulz F."/>
            <person name="Roux S."/>
            <person name="Paez-Espino D."/>
            <person name="Jungbluth S."/>
            <person name="Walsh D.A."/>
            <person name="Denef V.J."/>
            <person name="McMahon K.D."/>
            <person name="Konstantinidis K.T."/>
            <person name="Eloe-Fadrosh E.A."/>
            <person name="Kyrpides N.C."/>
            <person name="Woyke T."/>
        </authorList>
    </citation>
    <scope>NUCLEOTIDE SEQUENCE</scope>
    <source>
        <strain evidence="1">GVMAG-S-1017244-22</strain>
    </source>
</reference>
<evidence type="ECO:0008006" key="2">
    <source>
        <dbReference type="Google" id="ProtNLM"/>
    </source>
</evidence>
<dbReference type="AlphaFoldDB" id="A0A6C0LXU0"/>
<accession>A0A6C0LXU0</accession>